<keyword evidence="2" id="KW-1185">Reference proteome</keyword>
<gene>
    <name evidence="1" type="ORF">FB476_1199</name>
</gene>
<dbReference type="RefSeq" id="WP_141817969.1">
    <property type="nucleotide sequence ID" value="NZ_BAAAIL010000003.1"/>
</dbReference>
<dbReference type="OrthoDB" id="4871794at2"/>
<dbReference type="AlphaFoldDB" id="A0A543KMM9"/>
<reference evidence="1 2" key="1">
    <citation type="submission" date="2019-06" db="EMBL/GenBank/DDBJ databases">
        <title>Sequencing the genomes of 1000 actinobacteria strains.</title>
        <authorList>
            <person name="Klenk H.-P."/>
        </authorList>
    </citation>
    <scope>NUCLEOTIDE SEQUENCE [LARGE SCALE GENOMIC DNA]</scope>
    <source>
        <strain evidence="1 2">DSM 12362</strain>
    </source>
</reference>
<sequence length="66" mass="7475">MDDLTPDDPIDDEPDPRTAGQLLCRHRFVQCAPGREEPHCPLCDLAYADYIYGEVRGALSRMDAWP</sequence>
<accession>A0A543KMM9</accession>
<protein>
    <submittedName>
        <fullName evidence="1">Uncharacterized protein</fullName>
    </submittedName>
</protein>
<name>A0A543KMM9_9MICO</name>
<dbReference type="EMBL" id="VFPU01000001">
    <property type="protein sequence ID" value="TQM96333.1"/>
    <property type="molecule type" value="Genomic_DNA"/>
</dbReference>
<dbReference type="Proteomes" id="UP000315133">
    <property type="component" value="Unassembled WGS sequence"/>
</dbReference>
<comment type="caution">
    <text evidence="1">The sequence shown here is derived from an EMBL/GenBank/DDBJ whole genome shotgun (WGS) entry which is preliminary data.</text>
</comment>
<evidence type="ECO:0000313" key="1">
    <source>
        <dbReference type="EMBL" id="TQM96333.1"/>
    </source>
</evidence>
<evidence type="ECO:0000313" key="2">
    <source>
        <dbReference type="Proteomes" id="UP000315133"/>
    </source>
</evidence>
<organism evidence="1 2">
    <name type="scientific">Ornithinimicrobium humiphilum</name>
    <dbReference type="NCBI Taxonomy" id="125288"/>
    <lineage>
        <taxon>Bacteria</taxon>
        <taxon>Bacillati</taxon>
        <taxon>Actinomycetota</taxon>
        <taxon>Actinomycetes</taxon>
        <taxon>Micrococcales</taxon>
        <taxon>Ornithinimicrobiaceae</taxon>
        <taxon>Ornithinimicrobium</taxon>
    </lineage>
</organism>
<proteinExistence type="predicted"/>